<feature type="binding site" evidence="4">
    <location>
        <position position="470"/>
    </location>
    <ligand>
        <name>S-adenosyl-L-methionine</name>
        <dbReference type="ChEBI" id="CHEBI:59789"/>
    </ligand>
</feature>
<sequence length="548" mass="61125">MLATTPVHGLRYVVPTRSLLHRFRCCSSSSSLAPLSPSEFSGNSNNRKLNEENTNGSSEKTAPYYPKRGQTVELVCESLGFKGKGICKVDGTGFVVMCDRALPGERFLGRVTRRKGSYAEVTKIKTISPHKDLVEAPCEYASYCGGCKTQNLSYEAQLRAKEEQVHELITHVGKFSDKTDLKPIVACDIQFHYRNKMEFSFGPQRWLPIEMLNERQDGPKNFALGLHAPGFFDKVLNVDKCLLQSEPGNMVLAAVQDCWRDPQLSLSPYDCRSHLGFLKHLMLRTGRNVESGSQELMVNFVTSSYKPELLKPLVDRIQSIPQVVSIMNNVNSSVGNTSVGEQEYTLYGKDTIREVLRGLTFHISANSFFQTNTHQAEVLYKLIEESAGLKGDGSEVVLDLFCGTGTIGLTLARRAKHVYGYEVVPQAITDAHKNAKINGIENATFIQGDLNKIGEDFGSNFPRPDIVISDPNRPGMHMKLIKFLLKLKSPRIIYVSCNPATCARDLDYLCHGVEEKNIKGCYKLMSVQPVDMFPHTPHIECVCLLELS</sequence>
<dbReference type="InterPro" id="IPR029063">
    <property type="entry name" value="SAM-dependent_MTases_sf"/>
</dbReference>
<dbReference type="FunFam" id="2.40.50.1070:FF:000003">
    <property type="entry name" value="23S rRNA (Uracil-5-)-methyltransferase RumA"/>
    <property type="match status" value="1"/>
</dbReference>
<evidence type="ECO:0000256" key="2">
    <source>
        <dbReference type="ARBA" id="ARBA00022679"/>
    </source>
</evidence>
<dbReference type="GO" id="GO:0001510">
    <property type="term" value="P:RNA methylation"/>
    <property type="evidence" value="ECO:0007669"/>
    <property type="project" value="UniProtKB-ARBA"/>
</dbReference>
<evidence type="ECO:0000256" key="1">
    <source>
        <dbReference type="ARBA" id="ARBA00022603"/>
    </source>
</evidence>
<keyword evidence="1 4" id="KW-0489">Methyltransferase</keyword>
<dbReference type="EMBL" id="JBANAX010000688">
    <property type="protein sequence ID" value="KAL1197432.1"/>
    <property type="molecule type" value="Genomic_DNA"/>
</dbReference>
<dbReference type="SUPFAM" id="SSF53335">
    <property type="entry name" value="S-adenosyl-L-methionine-dependent methyltransferases"/>
    <property type="match status" value="1"/>
</dbReference>
<dbReference type="CDD" id="cd02440">
    <property type="entry name" value="AdoMet_MTases"/>
    <property type="match status" value="1"/>
</dbReference>
<feature type="compositionally biased region" description="Low complexity" evidence="5">
    <location>
        <begin position="29"/>
        <end position="41"/>
    </location>
</feature>
<keyword evidence="2 4" id="KW-0808">Transferase</keyword>
<feature type="active site" description="Nucleophile" evidence="4">
    <location>
        <position position="497"/>
    </location>
</feature>
<evidence type="ECO:0000313" key="7">
    <source>
        <dbReference type="EMBL" id="KAL1197432.1"/>
    </source>
</evidence>
<organism evidence="7 8">
    <name type="scientific">Cardamine amara subsp. amara</name>
    <dbReference type="NCBI Taxonomy" id="228776"/>
    <lineage>
        <taxon>Eukaryota</taxon>
        <taxon>Viridiplantae</taxon>
        <taxon>Streptophyta</taxon>
        <taxon>Embryophyta</taxon>
        <taxon>Tracheophyta</taxon>
        <taxon>Spermatophyta</taxon>
        <taxon>Magnoliopsida</taxon>
        <taxon>eudicotyledons</taxon>
        <taxon>Gunneridae</taxon>
        <taxon>Pentapetalae</taxon>
        <taxon>rosids</taxon>
        <taxon>malvids</taxon>
        <taxon>Brassicales</taxon>
        <taxon>Brassicaceae</taxon>
        <taxon>Cardamineae</taxon>
        <taxon>Cardamine</taxon>
    </lineage>
</organism>
<reference evidence="7 8" key="1">
    <citation type="submission" date="2024-04" db="EMBL/GenBank/DDBJ databases">
        <title>Genome assembly C_amara_ONT_v2.</title>
        <authorList>
            <person name="Yant L."/>
            <person name="Moore C."/>
            <person name="Slenker M."/>
        </authorList>
    </citation>
    <scope>NUCLEOTIDE SEQUENCE [LARGE SCALE GENOMIC DNA]</scope>
    <source>
        <tissue evidence="7">Leaf</tissue>
    </source>
</reference>
<comment type="caution">
    <text evidence="7">The sequence shown here is derived from an EMBL/GenBank/DDBJ whole genome shotgun (WGS) entry which is preliminary data.</text>
</comment>
<name>A0ABD0ZS38_CARAN</name>
<feature type="binding site" evidence="4">
    <location>
        <position position="370"/>
    </location>
    <ligand>
        <name>S-adenosyl-L-methionine</name>
        <dbReference type="ChEBI" id="CHEBI:59789"/>
    </ligand>
</feature>
<keyword evidence="3 4" id="KW-0949">S-adenosyl-L-methionine</keyword>
<keyword evidence="8" id="KW-1185">Reference proteome</keyword>
<dbReference type="InterPro" id="IPR002792">
    <property type="entry name" value="TRAM_dom"/>
</dbReference>
<dbReference type="Pfam" id="PF05958">
    <property type="entry name" value="tRNA_U5-meth_tr"/>
    <property type="match status" value="1"/>
</dbReference>
<dbReference type="AlphaFoldDB" id="A0ABD0ZS38"/>
<dbReference type="InterPro" id="IPR030391">
    <property type="entry name" value="MeTrfase_TrmA_CS"/>
</dbReference>
<dbReference type="GO" id="GO:0008173">
    <property type="term" value="F:RNA methyltransferase activity"/>
    <property type="evidence" value="ECO:0007669"/>
    <property type="project" value="UniProtKB-ARBA"/>
</dbReference>
<dbReference type="PANTHER" id="PTHR11061">
    <property type="entry name" value="RNA M5U METHYLTRANSFERASE"/>
    <property type="match status" value="1"/>
</dbReference>
<protein>
    <submittedName>
        <fullName evidence="7">Zinc finger CCCH domain-containing protein 24</fullName>
    </submittedName>
</protein>
<dbReference type="Proteomes" id="UP001558713">
    <property type="component" value="Unassembled WGS sequence"/>
</dbReference>
<dbReference type="PROSITE" id="PS50926">
    <property type="entry name" value="TRAM"/>
    <property type="match status" value="1"/>
</dbReference>
<dbReference type="PANTHER" id="PTHR11061:SF30">
    <property type="entry name" value="TRNA (URACIL(54)-C(5))-METHYLTRANSFERASE"/>
    <property type="match status" value="1"/>
</dbReference>
<dbReference type="GO" id="GO:0008757">
    <property type="term" value="F:S-adenosylmethionine-dependent methyltransferase activity"/>
    <property type="evidence" value="ECO:0007669"/>
    <property type="project" value="UniProtKB-ARBA"/>
</dbReference>
<feature type="binding site" evidence="4">
    <location>
        <position position="401"/>
    </location>
    <ligand>
        <name>S-adenosyl-L-methionine</name>
        <dbReference type="ChEBI" id="CHEBI:59789"/>
    </ligand>
</feature>
<evidence type="ECO:0000256" key="3">
    <source>
        <dbReference type="ARBA" id="ARBA00022691"/>
    </source>
</evidence>
<dbReference type="InterPro" id="IPR010280">
    <property type="entry name" value="U5_MeTrfase_fam"/>
</dbReference>
<dbReference type="Gene3D" id="2.40.50.140">
    <property type="entry name" value="Nucleic acid-binding proteins"/>
    <property type="match status" value="1"/>
</dbReference>
<feature type="binding site" evidence="4">
    <location>
        <position position="422"/>
    </location>
    <ligand>
        <name>S-adenosyl-L-methionine</name>
        <dbReference type="ChEBI" id="CHEBI:59789"/>
    </ligand>
</feature>
<evidence type="ECO:0000259" key="6">
    <source>
        <dbReference type="PROSITE" id="PS50926"/>
    </source>
</evidence>
<evidence type="ECO:0000313" key="8">
    <source>
        <dbReference type="Proteomes" id="UP001558713"/>
    </source>
</evidence>
<accession>A0ABD0ZS38</accession>
<gene>
    <name evidence="7" type="ORF">V5N11_012014</name>
</gene>
<feature type="compositionally biased region" description="Polar residues" evidence="5">
    <location>
        <begin position="42"/>
        <end position="60"/>
    </location>
</feature>
<dbReference type="InterPro" id="IPR012340">
    <property type="entry name" value="NA-bd_OB-fold"/>
</dbReference>
<dbReference type="Gene3D" id="2.40.50.1070">
    <property type="match status" value="1"/>
</dbReference>
<feature type="domain" description="TRAM" evidence="6">
    <location>
        <begin position="65"/>
        <end position="125"/>
    </location>
</feature>
<dbReference type="FunFam" id="2.40.50.140:FF:000231">
    <property type="entry name" value="RNA methyltransferase family protein"/>
    <property type="match status" value="1"/>
</dbReference>
<dbReference type="PROSITE" id="PS51687">
    <property type="entry name" value="SAM_MT_RNA_M5U"/>
    <property type="match status" value="1"/>
</dbReference>
<dbReference type="NCBIfam" id="TIGR00479">
    <property type="entry name" value="rumA"/>
    <property type="match status" value="1"/>
</dbReference>
<dbReference type="Gene3D" id="3.40.50.150">
    <property type="entry name" value="Vaccinia Virus protein VP39"/>
    <property type="match status" value="1"/>
</dbReference>
<feature type="region of interest" description="Disordered" evidence="5">
    <location>
        <begin position="29"/>
        <end position="64"/>
    </location>
</feature>
<evidence type="ECO:0000256" key="4">
    <source>
        <dbReference type="PROSITE-ProRule" id="PRU01024"/>
    </source>
</evidence>
<proteinExistence type="inferred from homology"/>
<evidence type="ECO:0000256" key="5">
    <source>
        <dbReference type="SAM" id="MobiDB-lite"/>
    </source>
</evidence>
<dbReference type="GO" id="GO:0006396">
    <property type="term" value="P:RNA processing"/>
    <property type="evidence" value="ECO:0007669"/>
    <property type="project" value="UniProtKB-ARBA"/>
</dbReference>
<dbReference type="SUPFAM" id="SSF50249">
    <property type="entry name" value="Nucleic acid-binding proteins"/>
    <property type="match status" value="1"/>
</dbReference>
<comment type="similarity">
    <text evidence="4">Belongs to the class I-like SAM-binding methyltransferase superfamily. RNA M5U methyltransferase family.</text>
</comment>
<dbReference type="FunFam" id="3.40.50.150:FF:000009">
    <property type="entry name" value="23S rRNA (Uracil(1939)-C(5))-methyltransferase RlmD"/>
    <property type="match status" value="1"/>
</dbReference>
<dbReference type="PROSITE" id="PS01231">
    <property type="entry name" value="TRMA_2"/>
    <property type="match status" value="1"/>
</dbReference>